<feature type="transmembrane region" description="Helical" evidence="1">
    <location>
        <begin position="76"/>
        <end position="105"/>
    </location>
</feature>
<keyword evidence="3" id="KW-1185">Reference proteome</keyword>
<feature type="transmembrane region" description="Helical" evidence="1">
    <location>
        <begin position="158"/>
        <end position="181"/>
    </location>
</feature>
<evidence type="ECO:0008006" key="4">
    <source>
        <dbReference type="Google" id="ProtNLM"/>
    </source>
</evidence>
<keyword evidence="1" id="KW-0812">Transmembrane</keyword>
<keyword evidence="1" id="KW-0472">Membrane</keyword>
<proteinExistence type="predicted"/>
<dbReference type="InterPro" id="IPR002798">
    <property type="entry name" value="SpoIIM-like"/>
</dbReference>
<gene>
    <name evidence="2" type="ORF">AKJ51_05260</name>
</gene>
<evidence type="ECO:0000313" key="3">
    <source>
        <dbReference type="Proteomes" id="UP000070263"/>
    </source>
</evidence>
<dbReference type="AlphaFoldDB" id="A0A133VFK6"/>
<evidence type="ECO:0000313" key="2">
    <source>
        <dbReference type="EMBL" id="KXB05194.1"/>
    </source>
</evidence>
<protein>
    <recommendedName>
        <fullName evidence="4">Stage II sporulation protein M</fullName>
    </recommendedName>
</protein>
<dbReference type="Pfam" id="PF01944">
    <property type="entry name" value="SpoIIM"/>
    <property type="match status" value="1"/>
</dbReference>
<feature type="transmembrane region" description="Helical" evidence="1">
    <location>
        <begin position="112"/>
        <end position="138"/>
    </location>
</feature>
<sequence length="193" mass="21379">MEKDYLSSIKLPLIFAVIIFVISLMGGIFVIKGYPSVAESLLDELRRFAGQFEEADPLQRMAIILLNNAGKAFMSILLGAFLGIFPVFFLLINGAFIGIFSVYIMQNKGIRYLLAVILPHGVIEIPAVLISAAIGIKIGMEFYSKVTDTGNISKELKIGVRFFFFWILPSLVLAAFIESFITPITPIVMNFMA</sequence>
<dbReference type="PANTHER" id="PTHR35337">
    <property type="entry name" value="SLR1478 PROTEIN"/>
    <property type="match status" value="1"/>
</dbReference>
<dbReference type="Proteomes" id="UP000070263">
    <property type="component" value="Unassembled WGS sequence"/>
</dbReference>
<comment type="caution">
    <text evidence="2">The sequence shown here is derived from an EMBL/GenBank/DDBJ whole genome shotgun (WGS) entry which is preliminary data.</text>
</comment>
<name>A0A133VFK6_9EURY</name>
<feature type="transmembrane region" description="Helical" evidence="1">
    <location>
        <begin position="12"/>
        <end position="31"/>
    </location>
</feature>
<reference evidence="2 3" key="1">
    <citation type="journal article" date="2016" name="Sci. Rep.">
        <title>Metabolic traits of an uncultured archaeal lineage -MSBL1- from brine pools of the Red Sea.</title>
        <authorList>
            <person name="Mwirichia R."/>
            <person name="Alam I."/>
            <person name="Rashid M."/>
            <person name="Vinu M."/>
            <person name="Ba-Alawi W."/>
            <person name="Anthony Kamau A."/>
            <person name="Kamanda Ngugi D."/>
            <person name="Goker M."/>
            <person name="Klenk H.P."/>
            <person name="Bajic V."/>
            <person name="Stingl U."/>
        </authorList>
    </citation>
    <scope>NUCLEOTIDE SEQUENCE [LARGE SCALE GENOMIC DNA]</scope>
    <source>
        <strain evidence="2">SCGC-AAA382A20</strain>
    </source>
</reference>
<dbReference type="EMBL" id="LHYE01000110">
    <property type="protein sequence ID" value="KXB05194.1"/>
    <property type="molecule type" value="Genomic_DNA"/>
</dbReference>
<organism evidence="2 3">
    <name type="scientific">candidate division MSBL1 archaeon SCGC-AAA382A20</name>
    <dbReference type="NCBI Taxonomy" id="1698280"/>
    <lineage>
        <taxon>Archaea</taxon>
        <taxon>Methanobacteriati</taxon>
        <taxon>Methanobacteriota</taxon>
        <taxon>candidate division MSBL1</taxon>
    </lineage>
</organism>
<keyword evidence="1" id="KW-1133">Transmembrane helix</keyword>
<evidence type="ECO:0000256" key="1">
    <source>
        <dbReference type="SAM" id="Phobius"/>
    </source>
</evidence>
<dbReference type="PANTHER" id="PTHR35337:SF1">
    <property type="entry name" value="SLR1478 PROTEIN"/>
    <property type="match status" value="1"/>
</dbReference>
<accession>A0A133VFK6</accession>